<organism evidence="2 3">
    <name type="scientific">Hungatella hominis</name>
    <dbReference type="NCBI Taxonomy" id="2763050"/>
    <lineage>
        <taxon>Bacteria</taxon>
        <taxon>Bacillati</taxon>
        <taxon>Bacillota</taxon>
        <taxon>Clostridia</taxon>
        <taxon>Lachnospirales</taxon>
        <taxon>Lachnospiraceae</taxon>
        <taxon>Hungatella</taxon>
    </lineage>
</organism>
<feature type="domain" description="RNA polymerase sigma factor 70 region 4 type 2" evidence="1">
    <location>
        <begin position="95"/>
        <end position="144"/>
    </location>
</feature>
<comment type="caution">
    <text evidence="2">The sequence shown here is derived from an EMBL/GenBank/DDBJ whole genome shotgun (WGS) entry which is preliminary data.</text>
</comment>
<evidence type="ECO:0000313" key="2">
    <source>
        <dbReference type="EMBL" id="MBC5706381.1"/>
    </source>
</evidence>
<accession>A0ABR7GZL5</accession>
<proteinExistence type="predicted"/>
<evidence type="ECO:0000259" key="1">
    <source>
        <dbReference type="Pfam" id="PF08281"/>
    </source>
</evidence>
<dbReference type="Gene3D" id="1.10.10.10">
    <property type="entry name" value="Winged helix-like DNA-binding domain superfamily/Winged helix DNA-binding domain"/>
    <property type="match status" value="1"/>
</dbReference>
<dbReference type="EMBL" id="JACOPB010000001">
    <property type="protein sequence ID" value="MBC5706381.1"/>
    <property type="molecule type" value="Genomic_DNA"/>
</dbReference>
<dbReference type="Pfam" id="PF08281">
    <property type="entry name" value="Sigma70_r4_2"/>
    <property type="match status" value="1"/>
</dbReference>
<dbReference type="InterPro" id="IPR036388">
    <property type="entry name" value="WH-like_DNA-bd_sf"/>
</dbReference>
<dbReference type="InterPro" id="IPR013324">
    <property type="entry name" value="RNA_pol_sigma_r3/r4-like"/>
</dbReference>
<keyword evidence="3" id="KW-1185">Reference proteome</keyword>
<dbReference type="InterPro" id="IPR013249">
    <property type="entry name" value="RNA_pol_sigma70_r4_t2"/>
</dbReference>
<sequence length="177" mass="20481">MIANPFVDCQTMEAAAEVAGFEYRTPEQVEVCSENKIQAVDQEMIQVIYSADENQILIRKALGTRNISGDYNNYQKEETITVDEMQVTLKGTFVWEAVKALPDKYREVIHLFHYEGYSTAQIGKMLKRKEATVRSDLRRGRQKLKDILKEAYSYFLHFTETVTEEAVKQIVEEIDAR</sequence>
<gene>
    <name evidence="2" type="ORF">H8S75_00190</name>
</gene>
<dbReference type="SUPFAM" id="SSF88659">
    <property type="entry name" value="Sigma3 and sigma4 domains of RNA polymerase sigma factors"/>
    <property type="match status" value="1"/>
</dbReference>
<protein>
    <submittedName>
        <fullName evidence="2">RNA polymerase sigma factor</fullName>
    </submittedName>
</protein>
<name>A0ABR7GZL5_9FIRM</name>
<reference evidence="2 3" key="1">
    <citation type="submission" date="2020-08" db="EMBL/GenBank/DDBJ databases">
        <title>Genome public.</title>
        <authorList>
            <person name="Liu C."/>
            <person name="Sun Q."/>
        </authorList>
    </citation>
    <scope>NUCLEOTIDE SEQUENCE [LARGE SCALE GENOMIC DNA]</scope>
    <source>
        <strain evidence="2 3">NSJ-66</strain>
    </source>
</reference>
<evidence type="ECO:0000313" key="3">
    <source>
        <dbReference type="Proteomes" id="UP000634672"/>
    </source>
</evidence>
<dbReference type="CDD" id="cd06171">
    <property type="entry name" value="Sigma70_r4"/>
    <property type="match status" value="1"/>
</dbReference>
<dbReference type="Proteomes" id="UP000634672">
    <property type="component" value="Unassembled WGS sequence"/>
</dbReference>